<protein>
    <submittedName>
        <fullName evidence="2">Uncharacterized protein</fullName>
    </submittedName>
</protein>
<sequence>MSTDGAARTVLGPPDFQGPPGRTGHRATCGALPALDPTSGEPFQWGALLREKITLPEAPPADVSGLPNVAVNRRVRFRILTRFPFEARAEHAFETGLPRLLGSTNPCASAVHMEPFPLRPSKFSFEYLLLPPRSHRRKLAGLAPGFCGLPPRPPTHRGSTIAPTAGVGCALQRHPFSGLVDSAE</sequence>
<keyword evidence="3" id="KW-1185">Reference proteome</keyword>
<comment type="caution">
    <text evidence="2">The sequence shown here is derived from an EMBL/GenBank/DDBJ whole genome shotgun (WGS) entry which is preliminary data.</text>
</comment>
<dbReference type="EMBL" id="JBBNAE010000011">
    <property type="protein sequence ID" value="KAK9085643.1"/>
    <property type="molecule type" value="Genomic_DNA"/>
</dbReference>
<evidence type="ECO:0000256" key="1">
    <source>
        <dbReference type="SAM" id="MobiDB-lite"/>
    </source>
</evidence>
<reference evidence="2 3" key="1">
    <citation type="submission" date="2024-01" db="EMBL/GenBank/DDBJ databases">
        <title>Genome assemblies of Stephania.</title>
        <authorList>
            <person name="Yang L."/>
        </authorList>
    </citation>
    <scope>NUCLEOTIDE SEQUENCE [LARGE SCALE GENOMIC DNA]</scope>
    <source>
        <strain evidence="2">QJT</strain>
        <tissue evidence="2">Leaf</tissue>
    </source>
</reference>
<dbReference type="AlphaFoldDB" id="A0AAP0EAN4"/>
<organism evidence="2 3">
    <name type="scientific">Stephania japonica</name>
    <dbReference type="NCBI Taxonomy" id="461633"/>
    <lineage>
        <taxon>Eukaryota</taxon>
        <taxon>Viridiplantae</taxon>
        <taxon>Streptophyta</taxon>
        <taxon>Embryophyta</taxon>
        <taxon>Tracheophyta</taxon>
        <taxon>Spermatophyta</taxon>
        <taxon>Magnoliopsida</taxon>
        <taxon>Ranunculales</taxon>
        <taxon>Menispermaceae</taxon>
        <taxon>Menispermoideae</taxon>
        <taxon>Cissampelideae</taxon>
        <taxon>Stephania</taxon>
    </lineage>
</organism>
<proteinExistence type="predicted"/>
<evidence type="ECO:0000313" key="2">
    <source>
        <dbReference type="EMBL" id="KAK9085643.1"/>
    </source>
</evidence>
<evidence type="ECO:0000313" key="3">
    <source>
        <dbReference type="Proteomes" id="UP001417504"/>
    </source>
</evidence>
<feature type="region of interest" description="Disordered" evidence="1">
    <location>
        <begin position="1"/>
        <end position="24"/>
    </location>
</feature>
<accession>A0AAP0EAN4</accession>
<name>A0AAP0EAN4_9MAGN</name>
<gene>
    <name evidence="2" type="ORF">Sjap_026054</name>
</gene>
<dbReference type="Proteomes" id="UP001417504">
    <property type="component" value="Unassembled WGS sequence"/>
</dbReference>